<dbReference type="Proteomes" id="UP000823858">
    <property type="component" value="Unassembled WGS sequence"/>
</dbReference>
<feature type="compositionally biased region" description="Low complexity" evidence="1">
    <location>
        <begin position="400"/>
        <end position="418"/>
    </location>
</feature>
<protein>
    <recommendedName>
        <fullName evidence="4">Lycopene beta-cyclase</fullName>
    </recommendedName>
</protein>
<evidence type="ECO:0000256" key="1">
    <source>
        <dbReference type="SAM" id="MobiDB-lite"/>
    </source>
</evidence>
<dbReference type="Pfam" id="PF05834">
    <property type="entry name" value="Lycopene_cycl"/>
    <property type="match status" value="1"/>
</dbReference>
<feature type="region of interest" description="Disordered" evidence="1">
    <location>
        <begin position="395"/>
        <end position="418"/>
    </location>
</feature>
<evidence type="ECO:0000313" key="2">
    <source>
        <dbReference type="EMBL" id="HJC84493.1"/>
    </source>
</evidence>
<dbReference type="PANTHER" id="PTHR39757:SF5">
    <property type="entry name" value="OS02G0190600 PROTEIN"/>
    <property type="match status" value="1"/>
</dbReference>
<accession>A0A9D2TPA1</accession>
<dbReference type="SUPFAM" id="SSF51905">
    <property type="entry name" value="FAD/NAD(P)-binding domain"/>
    <property type="match status" value="1"/>
</dbReference>
<organism evidence="2 3">
    <name type="scientific">Candidatus Corynebacterium faecigallinarum</name>
    <dbReference type="NCBI Taxonomy" id="2838528"/>
    <lineage>
        <taxon>Bacteria</taxon>
        <taxon>Bacillati</taxon>
        <taxon>Actinomycetota</taxon>
        <taxon>Actinomycetes</taxon>
        <taxon>Mycobacteriales</taxon>
        <taxon>Corynebacteriaceae</taxon>
        <taxon>Corynebacterium</taxon>
    </lineage>
</organism>
<comment type="caution">
    <text evidence="2">The sequence shown here is derived from an EMBL/GenBank/DDBJ whole genome shotgun (WGS) entry which is preliminary data.</text>
</comment>
<evidence type="ECO:0008006" key="4">
    <source>
        <dbReference type="Google" id="ProtNLM"/>
    </source>
</evidence>
<reference evidence="2" key="1">
    <citation type="journal article" date="2021" name="PeerJ">
        <title>Extensive microbial diversity within the chicken gut microbiome revealed by metagenomics and culture.</title>
        <authorList>
            <person name="Gilroy R."/>
            <person name="Ravi A."/>
            <person name="Getino M."/>
            <person name="Pursley I."/>
            <person name="Horton D.L."/>
            <person name="Alikhan N.F."/>
            <person name="Baker D."/>
            <person name="Gharbi K."/>
            <person name="Hall N."/>
            <person name="Watson M."/>
            <person name="Adriaenssens E.M."/>
            <person name="Foster-Nyarko E."/>
            <person name="Jarju S."/>
            <person name="Secka A."/>
            <person name="Antonio M."/>
            <person name="Oren A."/>
            <person name="Chaudhuri R.R."/>
            <person name="La Ragione R."/>
            <person name="Hildebrand F."/>
            <person name="Pallen M.J."/>
        </authorList>
    </citation>
    <scope>NUCLEOTIDE SEQUENCE</scope>
    <source>
        <strain evidence="2">ChiHjej13B12-4958</strain>
    </source>
</reference>
<dbReference type="InterPro" id="IPR036188">
    <property type="entry name" value="FAD/NAD-bd_sf"/>
</dbReference>
<gene>
    <name evidence="2" type="ORF">H9751_02885</name>
</gene>
<proteinExistence type="predicted"/>
<dbReference type="PANTHER" id="PTHR39757">
    <property type="match status" value="1"/>
</dbReference>
<dbReference type="EMBL" id="DWVP01000004">
    <property type="protein sequence ID" value="HJC84493.1"/>
    <property type="molecule type" value="Genomic_DNA"/>
</dbReference>
<sequence>MHIAIIGLGPAGAVLAHRALSRGWTVDGYDPACVTGTAGPDEEGSDIQAPAWRSTYGVSIVDLPSWARTAMTFSAVSPDLLVHTPTPRLLRNWDYAMIDRDRTRHDLTRGIRLHRERVTDLSPDALGVDVVVDCRGVVDRPGSIRQVAYGVVVPPKLAESWGLGDAEFMDWRPAGPDVPDAREQTAPPSFLYIQPVEKGILLEETVLATRQRTRDLLPLLRTRLHRRIPALVDDAGEEVEKVVTDTETVHFPMDRRRRGWYTGVQDGIAVFGAAGGLVHPATGYSVAAAARTADRMLDMVEAGSLPRRARLSAATAYHLRRFGAELVVRADQQVLLRFFDAFFRLPHHLQSGYLAGQGGTPVALAMVSLAAFPRQMLPFLRQTPVALRAVFGTRQSSPAGRGRPTLPGGLRTLLRPRR</sequence>
<name>A0A9D2TPA1_9CORY</name>
<evidence type="ECO:0000313" key="3">
    <source>
        <dbReference type="Proteomes" id="UP000823858"/>
    </source>
</evidence>
<dbReference type="AlphaFoldDB" id="A0A9D2TPA1"/>
<reference evidence="2" key="2">
    <citation type="submission" date="2021-04" db="EMBL/GenBank/DDBJ databases">
        <authorList>
            <person name="Gilroy R."/>
        </authorList>
    </citation>
    <scope>NUCLEOTIDE SEQUENCE</scope>
    <source>
        <strain evidence="2">ChiHjej13B12-4958</strain>
    </source>
</reference>